<feature type="domain" description="Flagellar hook-length control protein-like C-terminal" evidence="1">
    <location>
        <begin position="434"/>
        <end position="514"/>
    </location>
</feature>
<comment type="caution">
    <text evidence="2">The sequence shown here is derived from an EMBL/GenBank/DDBJ whole genome shotgun (WGS) entry which is preliminary data.</text>
</comment>
<dbReference type="Proteomes" id="UP001315278">
    <property type="component" value="Unassembled WGS sequence"/>
</dbReference>
<keyword evidence="3" id="KW-1185">Reference proteome</keyword>
<sequence length="527" mass="54019">MAISISPVLPVLAPQEAGQVASDLTLQQGSLVDAQVLKILSADLVRIAIAGLSIDVQTEVPLQAGQNLQLAVSQTNDGVRLQLVGPGDPSGGTSDAVKLSPGIVASLGTAAQGNTTTSGAVLTPLERVTITSAVQSAATVQDSQGPLFANLAAVVSANLPPKLQAAIAQVLAQQTSLDEHLDGDAVKTAFQKSGLLLEASLASGVTPSNGVPDLKAALIVLRQTLQSSLGADNAIKPAVPAMQDAAAPHSAAPGLVPPAAPDLEVQEILLPQARVPVAEDLLPAGTGVASALAHALDTGPSPGGALNLIQEALQELDGHPRQPAAREMPAGDVVIRTTMPPPPIRGSLPAAQAVAQPSIAPDAPLPAVAHRLLGDTDAALARQTLLQVASLPHGVDPRAPVDAMIPRWNFEVPFLTQQGTAMAQFEISRDGGNEAAESTQLVWRARFTLDIEPAGPVHALVSLTGERTSVRMWAERPATAAQLRANAFELSQALARAELTPGEIEIRDGAPQQAAAARAGHFLDRAL</sequence>
<dbReference type="Pfam" id="PF02120">
    <property type="entry name" value="Flg_hook"/>
    <property type="match status" value="1"/>
</dbReference>
<protein>
    <submittedName>
        <fullName evidence="2">Flagellar hook-length control protein FliK</fullName>
    </submittedName>
</protein>
<dbReference type="InterPro" id="IPR021136">
    <property type="entry name" value="Flagellar_hook_control-like_C"/>
</dbReference>
<dbReference type="RefSeq" id="WP_212493788.1">
    <property type="nucleotide sequence ID" value="NZ_JAFCJH010000028.1"/>
</dbReference>
<dbReference type="EMBL" id="JAFCJH010000028">
    <property type="protein sequence ID" value="MBR0798529.1"/>
    <property type="molecule type" value="Genomic_DNA"/>
</dbReference>
<accession>A0ABS5FNZ8</accession>
<evidence type="ECO:0000313" key="3">
    <source>
        <dbReference type="Proteomes" id="UP001315278"/>
    </source>
</evidence>
<keyword evidence="2" id="KW-0282">Flagellum</keyword>
<reference evidence="3" key="1">
    <citation type="journal article" date="2021" name="ISME J.">
        <title>Evolutionary origin and ecological implication of a unique nif island in free-living Bradyrhizobium lineages.</title>
        <authorList>
            <person name="Tao J."/>
        </authorList>
    </citation>
    <scope>NUCLEOTIDE SEQUENCE [LARGE SCALE GENOMIC DNA]</scope>
    <source>
        <strain evidence="3">SZCCT0434</strain>
    </source>
</reference>
<dbReference type="InterPro" id="IPR038610">
    <property type="entry name" value="FliK-like_C_sf"/>
</dbReference>
<keyword evidence="2" id="KW-0966">Cell projection</keyword>
<gene>
    <name evidence="2" type="ORF">JQ615_24375</name>
</gene>
<organism evidence="2 3">
    <name type="scientific">Bradyrhizobium jicamae</name>
    <dbReference type="NCBI Taxonomy" id="280332"/>
    <lineage>
        <taxon>Bacteria</taxon>
        <taxon>Pseudomonadati</taxon>
        <taxon>Pseudomonadota</taxon>
        <taxon>Alphaproteobacteria</taxon>
        <taxon>Hyphomicrobiales</taxon>
        <taxon>Nitrobacteraceae</taxon>
        <taxon>Bradyrhizobium</taxon>
    </lineage>
</organism>
<proteinExistence type="predicted"/>
<dbReference type="Gene3D" id="3.30.750.140">
    <property type="match status" value="1"/>
</dbReference>
<name>A0ABS5FNZ8_9BRAD</name>
<evidence type="ECO:0000259" key="1">
    <source>
        <dbReference type="Pfam" id="PF02120"/>
    </source>
</evidence>
<keyword evidence="2" id="KW-0969">Cilium</keyword>
<evidence type="ECO:0000313" key="2">
    <source>
        <dbReference type="EMBL" id="MBR0798529.1"/>
    </source>
</evidence>